<evidence type="ECO:0000313" key="1">
    <source>
        <dbReference type="EMBL" id="KKO18332.1"/>
    </source>
</evidence>
<dbReference type="InterPro" id="IPR024214">
    <property type="entry name" value="DUF3843"/>
</dbReference>
<proteinExistence type="predicted"/>
<gene>
    <name evidence="1" type="ORF">BROFUL_02989</name>
</gene>
<protein>
    <submittedName>
        <fullName evidence="1">Uncharacterized protein</fullName>
    </submittedName>
</protein>
<comment type="caution">
    <text evidence="1">The sequence shown here is derived from an EMBL/GenBank/DDBJ whole genome shotgun (WGS) entry which is preliminary data.</text>
</comment>
<organism evidence="1 2">
    <name type="scientific">Candidatus Brocadia fulgida</name>
    <dbReference type="NCBI Taxonomy" id="380242"/>
    <lineage>
        <taxon>Bacteria</taxon>
        <taxon>Pseudomonadati</taxon>
        <taxon>Planctomycetota</taxon>
        <taxon>Candidatus Brocadiia</taxon>
        <taxon>Candidatus Brocadiales</taxon>
        <taxon>Candidatus Brocadiaceae</taxon>
        <taxon>Candidatus Brocadia</taxon>
    </lineage>
</organism>
<dbReference type="EMBL" id="LAQJ01000281">
    <property type="protein sequence ID" value="KKO18332.1"/>
    <property type="molecule type" value="Genomic_DNA"/>
</dbReference>
<reference evidence="1 2" key="1">
    <citation type="journal article" date="2013" name="BMC Microbiol.">
        <title>Identification of the type II cytochrome c maturation pathway in anammox bacteria by comparative genomics.</title>
        <authorList>
            <person name="Ferousi C."/>
            <person name="Speth D.R."/>
            <person name="Reimann J."/>
            <person name="Op den Camp H.J."/>
            <person name="Allen J.W."/>
            <person name="Keltjens J.T."/>
            <person name="Jetten M.S."/>
        </authorList>
    </citation>
    <scope>NUCLEOTIDE SEQUENCE [LARGE SCALE GENOMIC DNA]</scope>
    <source>
        <strain evidence="1">RU1</strain>
    </source>
</reference>
<accession>A0A0M2UR37</accession>
<dbReference type="Pfam" id="PF12954">
    <property type="entry name" value="DUF3843"/>
    <property type="match status" value="1"/>
</dbReference>
<keyword evidence="2" id="KW-1185">Reference proteome</keyword>
<evidence type="ECO:0000313" key="2">
    <source>
        <dbReference type="Proteomes" id="UP000034954"/>
    </source>
</evidence>
<name>A0A0M2UR37_9BACT</name>
<dbReference type="AlphaFoldDB" id="A0A0M2UR37"/>
<dbReference type="Proteomes" id="UP000034954">
    <property type="component" value="Unassembled WGS sequence"/>
</dbReference>
<sequence>MYFQVNRPPGYVGKADQCLPDIIHDLKRIFIKELDSSYRTFRLTKKHLEELAEVLVEFAEDMHNDIGIWKALEQYHQEFFGVRLPFIHRSEEYGEQEPFNRYRICHLLWVVCSELKPHLILSPVHRDLLRIAALAADFLADRFKKIPRDSGIKTFLAQPNTFGWDVKKKLVWLGQHSYLFRYCFQNYIKETGGKPDISTIDDFICQETTTWSGLGVIDILAAILDITEAQRYTLRCWYERHAALYKIVKIENDFMEAVNLISDKLYTIRMGEGITPFETSQIVFGSLIPWNDEWYWSGEQKIYHNLTDEALPQLKDAFLQTSSRIAYRYCDQLAKKAREMVKIHYHDFVKYHFNDLVIYPDGLSMAADVQKHYRQLYESQSKEVVSQITEKHHLKNPWARISFPQQIMDSNDGIGVYFNADEGQEIMLEFNNVIHGFRKKGMDLTENEIDCIRKFIYSDSISPKFVKRLGDEYGIESISSAFLIPENNDIGYLDYLLRRYKGHFYRNRYPLITLI</sequence>